<comment type="caution">
    <text evidence="1">The sequence shown here is derived from an EMBL/GenBank/DDBJ whole genome shotgun (WGS) entry which is preliminary data.</text>
</comment>
<organism evidence="1 2">
    <name type="scientific">Massilia norwichensis</name>
    <dbReference type="NCBI Taxonomy" id="1442366"/>
    <lineage>
        <taxon>Bacteria</taxon>
        <taxon>Pseudomonadati</taxon>
        <taxon>Pseudomonadota</taxon>
        <taxon>Betaproteobacteria</taxon>
        <taxon>Burkholderiales</taxon>
        <taxon>Oxalobacteraceae</taxon>
        <taxon>Telluria group</taxon>
        <taxon>Massilia</taxon>
    </lineage>
</organism>
<accession>A0ABT2A9U6</accession>
<protein>
    <submittedName>
        <fullName evidence="1">Uncharacterized protein</fullName>
    </submittedName>
</protein>
<evidence type="ECO:0000313" key="2">
    <source>
        <dbReference type="Proteomes" id="UP001205560"/>
    </source>
</evidence>
<reference evidence="1 2" key="1">
    <citation type="submission" date="2022-08" db="EMBL/GenBank/DDBJ databases">
        <title>Reclassification of Massilia species as members of the genera Telluria, Duganella, Pseudoduganella, Mokoshia gen. nov. and Zemynaea gen. nov. using orthogonal and non-orthogonal genome-based approaches.</title>
        <authorList>
            <person name="Bowman J.P."/>
        </authorList>
    </citation>
    <scope>NUCLEOTIDE SEQUENCE [LARGE SCALE GENOMIC DNA]</scope>
    <source>
        <strain evidence="1 2">LMG 28164</strain>
    </source>
</reference>
<evidence type="ECO:0000313" key="1">
    <source>
        <dbReference type="EMBL" id="MCS0590974.1"/>
    </source>
</evidence>
<sequence>MSERGATRRRLAKAGVGAAGVLMTLESRATMSPMICKSPSGALSGGLSSHYGPAPVCNGLSPGYWKNHTGAWPCSTDTWFADVFYVSGNRRYCTVKQKNTSYLCSTMLGLLSPQRFDKYNLAMHAIATYLNIRSGKINFLSVETLLAMWYEVQTKGYYSPTVGVKWSPEQVKNYLQATHD</sequence>
<dbReference type="Proteomes" id="UP001205560">
    <property type="component" value="Unassembled WGS sequence"/>
</dbReference>
<proteinExistence type="predicted"/>
<dbReference type="EMBL" id="JANUGX010000022">
    <property type="protein sequence ID" value="MCS0590974.1"/>
    <property type="molecule type" value="Genomic_DNA"/>
</dbReference>
<gene>
    <name evidence="1" type="ORF">NX782_17430</name>
</gene>
<keyword evidence="2" id="KW-1185">Reference proteome</keyword>
<dbReference type="RefSeq" id="WP_258846749.1">
    <property type="nucleotide sequence ID" value="NZ_JANUGX010000022.1"/>
</dbReference>
<name>A0ABT2A9U6_9BURK</name>